<dbReference type="PRINTS" id="PR00738">
    <property type="entry name" value="GLHYDRLASE20"/>
</dbReference>
<dbReference type="InterPro" id="IPR029018">
    <property type="entry name" value="Hex-like_dom2"/>
</dbReference>
<keyword evidence="10" id="KW-1185">Reference proteome</keyword>
<reference evidence="9 10" key="1">
    <citation type="submission" date="2019-02" db="EMBL/GenBank/DDBJ databases">
        <title>Deep-cultivation of Planctomycetes and their phenomic and genomic characterization uncovers novel biology.</title>
        <authorList>
            <person name="Wiegand S."/>
            <person name="Jogler M."/>
            <person name="Boedeker C."/>
            <person name="Pinto D."/>
            <person name="Vollmers J."/>
            <person name="Rivas-Marin E."/>
            <person name="Kohn T."/>
            <person name="Peeters S.H."/>
            <person name="Heuer A."/>
            <person name="Rast P."/>
            <person name="Oberbeckmann S."/>
            <person name="Bunk B."/>
            <person name="Jeske O."/>
            <person name="Meyerdierks A."/>
            <person name="Storesund J.E."/>
            <person name="Kallscheuer N."/>
            <person name="Luecker S."/>
            <person name="Lage O.M."/>
            <person name="Pohl T."/>
            <person name="Merkel B.J."/>
            <person name="Hornburger P."/>
            <person name="Mueller R.-W."/>
            <person name="Bruemmer F."/>
            <person name="Labrenz M."/>
            <person name="Spormann A.M."/>
            <person name="Op den Camp H."/>
            <person name="Overmann J."/>
            <person name="Amann R."/>
            <person name="Jetten M.S.M."/>
            <person name="Mascher T."/>
            <person name="Medema M.H."/>
            <person name="Devos D.P."/>
            <person name="Kaster A.-K."/>
            <person name="Ovreas L."/>
            <person name="Rohde M."/>
            <person name="Galperin M.Y."/>
            <person name="Jogler C."/>
        </authorList>
    </citation>
    <scope>NUCLEOTIDE SEQUENCE [LARGE SCALE GENOMIC DNA]</scope>
    <source>
        <strain evidence="9 10">Pan265</strain>
    </source>
</reference>
<evidence type="ECO:0000256" key="3">
    <source>
        <dbReference type="ARBA" id="ARBA00012663"/>
    </source>
</evidence>
<dbReference type="SUPFAM" id="SSF51445">
    <property type="entry name" value="(Trans)glycosidases"/>
    <property type="match status" value="1"/>
</dbReference>
<evidence type="ECO:0000313" key="9">
    <source>
        <dbReference type="EMBL" id="QDU70463.1"/>
    </source>
</evidence>
<evidence type="ECO:0000256" key="4">
    <source>
        <dbReference type="ARBA" id="ARBA00022801"/>
    </source>
</evidence>
<feature type="domain" description="Glycoside hydrolase family 20 catalytic" evidence="7">
    <location>
        <begin position="136"/>
        <end position="477"/>
    </location>
</feature>
<keyword evidence="5 9" id="KW-0326">Glycosidase</keyword>
<evidence type="ECO:0000259" key="8">
    <source>
        <dbReference type="Pfam" id="PF02838"/>
    </source>
</evidence>
<dbReference type="GO" id="GO:0016020">
    <property type="term" value="C:membrane"/>
    <property type="evidence" value="ECO:0007669"/>
    <property type="project" value="TreeGrafter"/>
</dbReference>
<dbReference type="PANTHER" id="PTHR22600:SF57">
    <property type="entry name" value="BETA-N-ACETYLHEXOSAMINIDASE"/>
    <property type="match status" value="1"/>
</dbReference>
<evidence type="ECO:0000313" key="10">
    <source>
        <dbReference type="Proteomes" id="UP000320386"/>
    </source>
</evidence>
<keyword evidence="4 9" id="KW-0378">Hydrolase</keyword>
<organism evidence="9 10">
    <name type="scientific">Mucisphaera calidilacus</name>
    <dbReference type="NCBI Taxonomy" id="2527982"/>
    <lineage>
        <taxon>Bacteria</taxon>
        <taxon>Pseudomonadati</taxon>
        <taxon>Planctomycetota</taxon>
        <taxon>Phycisphaerae</taxon>
        <taxon>Phycisphaerales</taxon>
        <taxon>Phycisphaeraceae</taxon>
        <taxon>Mucisphaera</taxon>
    </lineage>
</organism>
<evidence type="ECO:0000256" key="6">
    <source>
        <dbReference type="PIRSR" id="PIRSR625705-1"/>
    </source>
</evidence>
<name>A0A518BU05_9BACT</name>
<dbReference type="Pfam" id="PF00728">
    <property type="entry name" value="Glyco_hydro_20"/>
    <property type="match status" value="1"/>
</dbReference>
<feature type="active site" description="Proton donor" evidence="6">
    <location>
        <position position="307"/>
    </location>
</feature>
<dbReference type="GO" id="GO:0005975">
    <property type="term" value="P:carbohydrate metabolic process"/>
    <property type="evidence" value="ECO:0007669"/>
    <property type="project" value="InterPro"/>
</dbReference>
<dbReference type="PIRSF" id="PIRSF001093">
    <property type="entry name" value="B-hxosamndse_ab_euk"/>
    <property type="match status" value="1"/>
</dbReference>
<evidence type="ECO:0000259" key="7">
    <source>
        <dbReference type="Pfam" id="PF00728"/>
    </source>
</evidence>
<dbReference type="CDD" id="cd06563">
    <property type="entry name" value="GH20_chitobiase-like"/>
    <property type="match status" value="1"/>
</dbReference>
<dbReference type="SUPFAM" id="SSF55545">
    <property type="entry name" value="beta-N-acetylhexosaminidase-like domain"/>
    <property type="match status" value="1"/>
</dbReference>
<comment type="catalytic activity">
    <reaction evidence="1">
        <text>Hydrolysis of terminal non-reducing N-acetyl-D-hexosamine residues in N-acetyl-beta-D-hexosaminides.</text>
        <dbReference type="EC" id="3.2.1.52"/>
    </reaction>
</comment>
<protein>
    <recommendedName>
        <fullName evidence="3">beta-N-acetylhexosaminidase</fullName>
        <ecNumber evidence="3">3.2.1.52</ecNumber>
    </recommendedName>
</protein>
<evidence type="ECO:0000256" key="5">
    <source>
        <dbReference type="ARBA" id="ARBA00023295"/>
    </source>
</evidence>
<dbReference type="Gene3D" id="3.30.379.10">
    <property type="entry name" value="Chitobiase/beta-hexosaminidase domain 2-like"/>
    <property type="match status" value="1"/>
</dbReference>
<dbReference type="GO" id="GO:0030203">
    <property type="term" value="P:glycosaminoglycan metabolic process"/>
    <property type="evidence" value="ECO:0007669"/>
    <property type="project" value="TreeGrafter"/>
</dbReference>
<dbReference type="KEGG" id="mcad:Pan265_02910"/>
<evidence type="ECO:0000256" key="2">
    <source>
        <dbReference type="ARBA" id="ARBA00006285"/>
    </source>
</evidence>
<feature type="domain" description="Beta-hexosaminidase bacterial type N-terminal" evidence="8">
    <location>
        <begin position="6"/>
        <end position="133"/>
    </location>
</feature>
<dbReference type="AlphaFoldDB" id="A0A518BU05"/>
<dbReference type="InterPro" id="IPR015882">
    <property type="entry name" value="HEX_bac_N"/>
</dbReference>
<dbReference type="InterPro" id="IPR015883">
    <property type="entry name" value="Glyco_hydro_20_cat"/>
</dbReference>
<dbReference type="EMBL" id="CP036280">
    <property type="protein sequence ID" value="QDU70463.1"/>
    <property type="molecule type" value="Genomic_DNA"/>
</dbReference>
<accession>A0A518BU05</accession>
<evidence type="ECO:0000256" key="1">
    <source>
        <dbReference type="ARBA" id="ARBA00001231"/>
    </source>
</evidence>
<dbReference type="Gene3D" id="3.20.20.80">
    <property type="entry name" value="Glycosidases"/>
    <property type="match status" value="1"/>
</dbReference>
<dbReference type="Pfam" id="PF02838">
    <property type="entry name" value="Glyco_hydro_20b"/>
    <property type="match status" value="1"/>
</dbReference>
<comment type="similarity">
    <text evidence="2">Belongs to the glycosyl hydrolase 20 family.</text>
</comment>
<dbReference type="EC" id="3.2.1.52" evidence="3"/>
<dbReference type="Proteomes" id="UP000320386">
    <property type="component" value="Chromosome"/>
</dbReference>
<sequence length="513" mass="58507">MTPYLPIVPQVASFRPEHGRCLLSRGLQWSTPSTASLPLALSDQIDNWLTRVKPSSTPDNSIKLRFQRCDNATKNGSDLPDESYRLTIEQHTITAEAASEAGWFYAFQSLKQAVDAVWHQPHPSLPVGTVEDYPRFPWRGAMLDSARHIQSVDWIKGFLDRMASLKLNRFHWHLSDDEGWRAEIRSHPQLTDIGAWRAQGNTRYGGYFTQNQMHDIVAYARDRHIQVIPEIEMPGHCNAALAANPQLACTNETITILSPLERLPMSQRPDRRAFCAANEGVYQLIADVLSELADVFDAPYLHIGGDETPRNTWEQCPRCQRLMQQEGYATTDELRTHFLRRVHEIALTKLNRTTIAWTEKVRDDLPDEQLTHAWFPGEAAAAARLGRTTINSNHEWTYLDYPSNTSEARDRPDWMIILPIEKIYHFDPLPEGLEEKLHRLILGSEAPIWTEYTPDEASLDQQIMPRLAAFAEALWSPRLGRSYDGFLLRWDAINRRPEPAHPSQPAAPATTSI</sequence>
<dbReference type="PANTHER" id="PTHR22600">
    <property type="entry name" value="BETA-HEXOSAMINIDASE"/>
    <property type="match status" value="1"/>
</dbReference>
<dbReference type="InterPro" id="IPR017853">
    <property type="entry name" value="GH"/>
</dbReference>
<gene>
    <name evidence="9" type="primary">exo I_2</name>
    <name evidence="9" type="ORF">Pan265_02910</name>
</gene>
<dbReference type="GO" id="GO:0004563">
    <property type="term" value="F:beta-N-acetylhexosaminidase activity"/>
    <property type="evidence" value="ECO:0007669"/>
    <property type="project" value="UniProtKB-EC"/>
</dbReference>
<proteinExistence type="inferred from homology"/>
<dbReference type="InterPro" id="IPR025705">
    <property type="entry name" value="Beta_hexosaminidase_sua/sub"/>
</dbReference>